<sequence>MRVGYFAQNYGVVNNPHSMNIDQLMHHTGHNTGNLAFWHAANLLFDADEQVLVDWGSTADQLKDKIDLLVIPAANFLNHTSNLEAQAKLIEALDMPTILMGIGAQSETHTEFTPLTDGTKRFLQVVAERTPFIGVRGEYSADLCRHYGINNVEVLGCPSILINPSKTLGETIEQRMSLPVERLLVHACCLKAPLLKTEATLFNALQQYSSRYIVQRPPELIKAILGLELNEDDMEYLEKFRGHVAGQLEMSEFLAVLRDRGESYMSVPEWLSRMRGFSHAIGTRIHGTLLPIAAGVPSVCIYQDTRTDELSDTLKIPRISYKMFNKYSSNMLGKSRDAVDFNRIFDGIEFSGEKFDLRRRSIAKKYTDLFKLASLKSSRHLESIAE</sequence>
<keyword evidence="3" id="KW-1185">Reference proteome</keyword>
<gene>
    <name evidence="2" type="ORF">GP2143_16021</name>
</gene>
<protein>
    <submittedName>
        <fullName evidence="2">Putative membrane-anchored protein</fullName>
    </submittedName>
</protein>
<evidence type="ECO:0000259" key="1">
    <source>
        <dbReference type="Pfam" id="PF04230"/>
    </source>
</evidence>
<organism evidence="2 3">
    <name type="scientific">marine gamma proteobacterium HTCC2143</name>
    <dbReference type="NCBI Taxonomy" id="247633"/>
    <lineage>
        <taxon>Bacteria</taxon>
        <taxon>Pseudomonadati</taxon>
        <taxon>Pseudomonadota</taxon>
        <taxon>Gammaproteobacteria</taxon>
        <taxon>Cellvibrionales</taxon>
        <taxon>Spongiibacteraceae</taxon>
        <taxon>BD1-7 clade</taxon>
    </lineage>
</organism>
<dbReference type="OrthoDB" id="9767435at2"/>
<dbReference type="Proteomes" id="UP000004931">
    <property type="component" value="Unassembled WGS sequence"/>
</dbReference>
<name>A0Y9H4_9GAMM</name>
<dbReference type="InterPro" id="IPR007345">
    <property type="entry name" value="Polysacch_pyruvyl_Trfase"/>
</dbReference>
<dbReference type="EMBL" id="AAVT01000001">
    <property type="protein sequence ID" value="EAW32778.1"/>
    <property type="molecule type" value="Genomic_DNA"/>
</dbReference>
<feature type="domain" description="Polysaccharide pyruvyl transferase" evidence="1">
    <location>
        <begin position="31"/>
        <end position="304"/>
    </location>
</feature>
<evidence type="ECO:0000313" key="2">
    <source>
        <dbReference type="EMBL" id="EAW32778.1"/>
    </source>
</evidence>
<dbReference type="STRING" id="247633.GP2143_16021"/>
<dbReference type="eggNOG" id="COG2327">
    <property type="taxonomic scope" value="Bacteria"/>
</dbReference>
<dbReference type="Pfam" id="PF04230">
    <property type="entry name" value="PS_pyruv_trans"/>
    <property type="match status" value="1"/>
</dbReference>
<proteinExistence type="predicted"/>
<accession>A0Y9H4</accession>
<comment type="caution">
    <text evidence="2">The sequence shown here is derived from an EMBL/GenBank/DDBJ whole genome shotgun (WGS) entry which is preliminary data.</text>
</comment>
<evidence type="ECO:0000313" key="3">
    <source>
        <dbReference type="Proteomes" id="UP000004931"/>
    </source>
</evidence>
<dbReference type="AlphaFoldDB" id="A0Y9H4"/>
<reference evidence="2 3" key="1">
    <citation type="journal article" date="2010" name="J. Bacteriol.">
        <title>Genome sequence of the oligotrophic marine Gammaproteobacterium HTCC2143, isolated from the Oregon Coast.</title>
        <authorList>
            <person name="Oh H.M."/>
            <person name="Kang I."/>
            <person name="Ferriera S."/>
            <person name="Giovannoni S.J."/>
            <person name="Cho J.C."/>
        </authorList>
    </citation>
    <scope>NUCLEOTIDE SEQUENCE [LARGE SCALE GENOMIC DNA]</scope>
    <source>
        <strain evidence="2 3">HTCC2143</strain>
    </source>
</reference>